<name>A0A917K1H7_9GAMM</name>
<evidence type="ECO:0000313" key="2">
    <source>
        <dbReference type="Proteomes" id="UP000613743"/>
    </source>
</evidence>
<dbReference type="Proteomes" id="UP000613743">
    <property type="component" value="Unassembled WGS sequence"/>
</dbReference>
<reference evidence="1" key="1">
    <citation type="journal article" date="2014" name="Int. J. Syst. Evol. Microbiol.">
        <title>Complete genome sequence of Corynebacterium casei LMG S-19264T (=DSM 44701T), isolated from a smear-ripened cheese.</title>
        <authorList>
            <consortium name="US DOE Joint Genome Institute (JGI-PGF)"/>
            <person name="Walter F."/>
            <person name="Albersmeier A."/>
            <person name="Kalinowski J."/>
            <person name="Ruckert C."/>
        </authorList>
    </citation>
    <scope>NUCLEOTIDE SEQUENCE</scope>
    <source>
        <strain evidence="1">JCM 30804</strain>
    </source>
</reference>
<reference evidence="1" key="2">
    <citation type="submission" date="2020-09" db="EMBL/GenBank/DDBJ databases">
        <authorList>
            <person name="Sun Q."/>
            <person name="Ohkuma M."/>
        </authorList>
    </citation>
    <scope>NUCLEOTIDE SEQUENCE</scope>
    <source>
        <strain evidence="1">JCM 30804</strain>
    </source>
</reference>
<sequence length="129" mass="14942">MKLNPVLEQYFYHEGRGPELQNVRWKNNGVVLFGFEYYNPDDTYSAENLKHIILNKVQTFSMASDEVHGCIVANRDTNAAIHEILDSDWLASFNQAHMSNSKHYQIMFYDEIYDVVCESIKFGLGKIEA</sequence>
<dbReference type="EMBL" id="BMPZ01000020">
    <property type="protein sequence ID" value="GGI93485.1"/>
    <property type="molecule type" value="Genomic_DNA"/>
</dbReference>
<proteinExistence type="predicted"/>
<protein>
    <submittedName>
        <fullName evidence="1">Uncharacterized protein</fullName>
    </submittedName>
</protein>
<accession>A0A917K1H7</accession>
<dbReference type="AlphaFoldDB" id="A0A917K1H7"/>
<evidence type="ECO:0000313" key="1">
    <source>
        <dbReference type="EMBL" id="GGI93485.1"/>
    </source>
</evidence>
<organism evidence="1 2">
    <name type="scientific">Shewanella gelidii</name>
    <dbReference type="NCBI Taxonomy" id="1642821"/>
    <lineage>
        <taxon>Bacteria</taxon>
        <taxon>Pseudomonadati</taxon>
        <taxon>Pseudomonadota</taxon>
        <taxon>Gammaproteobacteria</taxon>
        <taxon>Alteromonadales</taxon>
        <taxon>Shewanellaceae</taxon>
        <taxon>Shewanella</taxon>
    </lineage>
</organism>
<comment type="caution">
    <text evidence="1">The sequence shown here is derived from an EMBL/GenBank/DDBJ whole genome shotgun (WGS) entry which is preliminary data.</text>
</comment>
<keyword evidence="2" id="KW-1185">Reference proteome</keyword>
<gene>
    <name evidence="1" type="ORF">GCM10009332_33410</name>
</gene>
<dbReference type="RefSeq" id="WP_188923089.1">
    <property type="nucleotide sequence ID" value="NZ_BMPZ01000020.1"/>
</dbReference>